<dbReference type="Proteomes" id="UP000002770">
    <property type="component" value="Unassembled WGS sequence"/>
</dbReference>
<dbReference type="EMBL" id="JH413823">
    <property type="protein sequence ID" value="EHL30823.1"/>
    <property type="molecule type" value="Genomic_DNA"/>
</dbReference>
<dbReference type="AlphaFoldDB" id="G9EPK0"/>
<proteinExistence type="predicted"/>
<name>G9EPK0_9GAMM</name>
<evidence type="ECO:0000313" key="2">
    <source>
        <dbReference type="Proteomes" id="UP000002770"/>
    </source>
</evidence>
<organism evidence="1 2">
    <name type="scientific">Legionella drancourtii LLAP12</name>
    <dbReference type="NCBI Taxonomy" id="658187"/>
    <lineage>
        <taxon>Bacteria</taxon>
        <taxon>Pseudomonadati</taxon>
        <taxon>Pseudomonadota</taxon>
        <taxon>Gammaproteobacteria</taxon>
        <taxon>Legionellales</taxon>
        <taxon>Legionellaceae</taxon>
        <taxon>Legionella</taxon>
    </lineage>
</organism>
<keyword evidence="2" id="KW-1185">Reference proteome</keyword>
<gene>
    <name evidence="1" type="ORF">LDG_7186</name>
</gene>
<accession>G9EPK0</accession>
<dbReference type="HOGENOM" id="CLU_2752877_0_0_6"/>
<dbReference type="InParanoid" id="G9EPK0"/>
<sequence length="70" mass="8417">MIKKTHFTVRLLRKNEIDSFAEGRFYKINKGITVIGVLSQKIKTQSRLCLFARKRSEMLSFKWRHFKQDI</sequence>
<dbReference type="STRING" id="658187.LDG_7186"/>
<evidence type="ECO:0000313" key="1">
    <source>
        <dbReference type="EMBL" id="EHL30823.1"/>
    </source>
</evidence>
<reference evidence="1 2" key="1">
    <citation type="journal article" date="2011" name="BMC Genomics">
        <title>Insight into cross-talk between intra-amoebal pathogens.</title>
        <authorList>
            <person name="Gimenez G."/>
            <person name="Bertelli C."/>
            <person name="Moliner C."/>
            <person name="Robert C."/>
            <person name="Raoult D."/>
            <person name="Fournier P.E."/>
            <person name="Greub G."/>
        </authorList>
    </citation>
    <scope>NUCLEOTIDE SEQUENCE [LARGE SCALE GENOMIC DNA]</scope>
    <source>
        <strain evidence="1 2">LLAP12</strain>
    </source>
</reference>
<protein>
    <submittedName>
        <fullName evidence="1">Uncharacterized protein</fullName>
    </submittedName>
</protein>